<feature type="binding site" evidence="3">
    <location>
        <position position="113"/>
    </location>
    <ligand>
        <name>Mg(2+)</name>
        <dbReference type="ChEBI" id="CHEBI:18420"/>
    </ligand>
</feature>
<evidence type="ECO:0000256" key="2">
    <source>
        <dbReference type="PIRSR" id="PIRSR603564-1"/>
    </source>
</evidence>
<comment type="cofactor">
    <cofactor evidence="3">
        <name>Mg(2+)</name>
        <dbReference type="ChEBI" id="CHEBI:18420"/>
    </cofactor>
    <text evidence="3">Binds 1 Mg(2+) ion per subunit.</text>
</comment>
<dbReference type="GO" id="GO:0006167">
    <property type="term" value="P:AMP biosynthetic process"/>
    <property type="evidence" value="ECO:0007669"/>
    <property type="project" value="TreeGrafter"/>
</dbReference>
<gene>
    <name evidence="5" type="primary">nudB</name>
    <name evidence="5" type="ORF">RM544_00475</name>
</gene>
<dbReference type="RefSeq" id="WP_311359822.1">
    <property type="nucleotide sequence ID" value="NZ_JAVRIE010000001.1"/>
</dbReference>
<evidence type="ECO:0000256" key="1">
    <source>
        <dbReference type="ARBA" id="ARBA00022801"/>
    </source>
</evidence>
<feature type="binding site" evidence="3">
    <location>
        <position position="56"/>
    </location>
    <ligand>
        <name>Mg(2+)</name>
        <dbReference type="ChEBI" id="CHEBI:18420"/>
    </ligand>
</feature>
<feature type="domain" description="Nudix hydrolase" evidence="4">
    <location>
        <begin position="3"/>
        <end position="142"/>
    </location>
</feature>
<evidence type="ECO:0000259" key="4">
    <source>
        <dbReference type="PROSITE" id="PS51462"/>
    </source>
</evidence>
<feature type="binding site" evidence="3">
    <location>
        <position position="52"/>
    </location>
    <ligand>
        <name>Mg(2+)</name>
        <dbReference type="ChEBI" id="CHEBI:18420"/>
    </ligand>
</feature>
<dbReference type="GO" id="GO:0008828">
    <property type="term" value="F:dATP diphosphatase activity"/>
    <property type="evidence" value="ECO:0007669"/>
    <property type="project" value="InterPro"/>
</dbReference>
<dbReference type="SUPFAM" id="SSF55811">
    <property type="entry name" value="Nudix"/>
    <property type="match status" value="1"/>
</dbReference>
<feature type="binding site" evidence="2">
    <location>
        <position position="4"/>
    </location>
    <ligand>
        <name>substrate</name>
    </ligand>
</feature>
<dbReference type="InterPro" id="IPR051325">
    <property type="entry name" value="Nudix_hydrolase_domain"/>
</dbReference>
<dbReference type="GO" id="GO:0019177">
    <property type="term" value="F:dihydroneopterin triphosphate pyrophosphohydrolase activity"/>
    <property type="evidence" value="ECO:0007669"/>
    <property type="project" value="UniProtKB-EC"/>
</dbReference>
<keyword evidence="6" id="KW-1185">Reference proteome</keyword>
<feature type="binding site" evidence="2">
    <location>
        <position position="25"/>
    </location>
    <ligand>
        <name>substrate</name>
    </ligand>
</feature>
<dbReference type="AlphaFoldDB" id="A0AAW8QVD6"/>
<dbReference type="PROSITE" id="PS51462">
    <property type="entry name" value="NUDIX"/>
    <property type="match status" value="1"/>
</dbReference>
<dbReference type="PANTHER" id="PTHR21340:SF0">
    <property type="entry name" value="BIS(5'-NUCLEOSYL)-TETRAPHOSPHATASE [ASYMMETRICAL]"/>
    <property type="match status" value="1"/>
</dbReference>
<dbReference type="CDD" id="cd04664">
    <property type="entry name" value="NUDIX_DHNTPase_like"/>
    <property type="match status" value="1"/>
</dbReference>
<evidence type="ECO:0000256" key="3">
    <source>
        <dbReference type="PIRSR" id="PIRSR603564-2"/>
    </source>
</evidence>
<dbReference type="PANTHER" id="PTHR21340">
    <property type="entry name" value="DIADENOSINE 5,5-P1,P4-TETRAPHOSPHATE PYROPHOSPHOHYDROLASE MUTT"/>
    <property type="match status" value="1"/>
</dbReference>
<proteinExistence type="predicted"/>
<dbReference type="EMBL" id="JAVRIE010000001">
    <property type="protein sequence ID" value="MDT0581007.1"/>
    <property type="molecule type" value="Genomic_DNA"/>
</dbReference>
<organism evidence="5 6">
    <name type="scientific">Brumicola blandensis</name>
    <dbReference type="NCBI Taxonomy" id="3075611"/>
    <lineage>
        <taxon>Bacteria</taxon>
        <taxon>Pseudomonadati</taxon>
        <taxon>Pseudomonadota</taxon>
        <taxon>Gammaproteobacteria</taxon>
        <taxon>Alteromonadales</taxon>
        <taxon>Alteromonadaceae</taxon>
        <taxon>Brumicola</taxon>
    </lineage>
</organism>
<keyword evidence="3" id="KW-0479">Metal-binding</keyword>
<feature type="binding site" evidence="2">
    <location>
        <position position="36"/>
    </location>
    <ligand>
        <name>substrate</name>
    </ligand>
</feature>
<keyword evidence="1 5" id="KW-0378">Hydrolase</keyword>
<name>A0AAW8QVD6_9ALTE</name>
<dbReference type="Proteomes" id="UP001249020">
    <property type="component" value="Unassembled WGS sequence"/>
</dbReference>
<accession>A0AAW8QVD6</accession>
<dbReference type="Gene3D" id="3.90.79.10">
    <property type="entry name" value="Nucleoside Triphosphate Pyrophosphohydrolase"/>
    <property type="match status" value="1"/>
</dbReference>
<dbReference type="GO" id="GO:0004081">
    <property type="term" value="F:bis(5'-nucleosyl)-tetraphosphatase (asymmetrical) activity"/>
    <property type="evidence" value="ECO:0007669"/>
    <property type="project" value="TreeGrafter"/>
</dbReference>
<sequence length="159" mass="18258">MQLKRPESVLVIIRDLNEQVLIMQRDDDADFWQSVTGTVEEGEAPLVTAYRELLEETGISLSKAQHPIVDCRRVNQYQIRSAWLYRYPEGTQFNNEYVFSIQVPVGLPIKLTEHTDYAWVTKSEAIERVWSKTNRDAIADFVPDVQVAHVSKTPLNPPS</sequence>
<comment type="caution">
    <text evidence="5">The sequence shown here is derived from an EMBL/GenBank/DDBJ whole genome shotgun (WGS) entry which is preliminary data.</text>
</comment>
<dbReference type="GO" id="GO:0006754">
    <property type="term" value="P:ATP biosynthetic process"/>
    <property type="evidence" value="ECO:0007669"/>
    <property type="project" value="TreeGrafter"/>
</dbReference>
<dbReference type="InterPro" id="IPR020084">
    <property type="entry name" value="NUDIX_hydrolase_CS"/>
</dbReference>
<dbReference type="GO" id="GO:0046656">
    <property type="term" value="P:folic acid biosynthetic process"/>
    <property type="evidence" value="ECO:0007669"/>
    <property type="project" value="InterPro"/>
</dbReference>
<dbReference type="PRINTS" id="PR01404">
    <property type="entry name" value="NPPPHYDRLASE"/>
</dbReference>
<evidence type="ECO:0000313" key="6">
    <source>
        <dbReference type="Proteomes" id="UP001249020"/>
    </source>
</evidence>
<dbReference type="NCBIfam" id="NF006961">
    <property type="entry name" value="PRK09438.1"/>
    <property type="match status" value="1"/>
</dbReference>
<dbReference type="InterPro" id="IPR003564">
    <property type="entry name" value="DHNTPase"/>
</dbReference>
<evidence type="ECO:0000313" key="5">
    <source>
        <dbReference type="EMBL" id="MDT0581007.1"/>
    </source>
</evidence>
<protein>
    <submittedName>
        <fullName evidence="5">Dihydroneopterin triphosphate diphosphatase</fullName>
        <ecNumber evidence="5">3.6.1.67</ecNumber>
    </submittedName>
</protein>
<dbReference type="InterPro" id="IPR015797">
    <property type="entry name" value="NUDIX_hydrolase-like_dom_sf"/>
</dbReference>
<dbReference type="PROSITE" id="PS00893">
    <property type="entry name" value="NUDIX_BOX"/>
    <property type="match status" value="1"/>
</dbReference>
<dbReference type="GO" id="GO:0046872">
    <property type="term" value="F:metal ion binding"/>
    <property type="evidence" value="ECO:0007669"/>
    <property type="project" value="UniProtKB-KW"/>
</dbReference>
<dbReference type="InterPro" id="IPR000086">
    <property type="entry name" value="NUDIX_hydrolase_dom"/>
</dbReference>
<reference evidence="5 6" key="1">
    <citation type="submission" date="2023-09" db="EMBL/GenBank/DDBJ databases">
        <authorList>
            <person name="Rey-Velasco X."/>
        </authorList>
    </citation>
    <scope>NUCLEOTIDE SEQUENCE [LARGE SCALE GENOMIC DNA]</scope>
    <source>
        <strain evidence="5 6">W409</strain>
    </source>
</reference>
<feature type="binding site" evidence="2">
    <location>
        <position position="131"/>
    </location>
    <ligand>
        <name>substrate</name>
    </ligand>
</feature>
<dbReference type="Pfam" id="PF00293">
    <property type="entry name" value="NUDIX"/>
    <property type="match status" value="1"/>
</dbReference>
<keyword evidence="3" id="KW-0460">Magnesium</keyword>
<dbReference type="EC" id="3.6.1.67" evidence="5"/>